<evidence type="ECO:0000256" key="4">
    <source>
        <dbReference type="ARBA" id="ARBA00022679"/>
    </source>
</evidence>
<feature type="binding site" evidence="11">
    <location>
        <position position="152"/>
    </location>
    <ligand>
        <name>Mg(2+)</name>
        <dbReference type="ChEBI" id="CHEBI:18420"/>
    </ligand>
</feature>
<dbReference type="GO" id="GO:0000287">
    <property type="term" value="F:magnesium ion binding"/>
    <property type="evidence" value="ECO:0007669"/>
    <property type="project" value="UniProtKB-UniRule"/>
</dbReference>
<evidence type="ECO:0000256" key="8">
    <source>
        <dbReference type="ARBA" id="ARBA00023052"/>
    </source>
</evidence>
<dbReference type="InterPro" id="IPR033248">
    <property type="entry name" value="Transketolase_C"/>
</dbReference>
<protein>
    <recommendedName>
        <fullName evidence="11">1-deoxy-D-xylulose-5-phosphate synthase</fullName>
        <ecNumber evidence="11">2.2.1.7</ecNumber>
    </recommendedName>
    <alternativeName>
        <fullName evidence="11">1-deoxyxylulose-5-phosphate synthase</fullName>
        <shortName evidence="11">DXP synthase</shortName>
        <shortName evidence="11">DXPS</shortName>
    </alternativeName>
</protein>
<feature type="domain" description="Transketolase-like pyrimidine-binding" evidence="12">
    <location>
        <begin position="324"/>
        <end position="488"/>
    </location>
</feature>
<evidence type="ECO:0000256" key="6">
    <source>
        <dbReference type="ARBA" id="ARBA00022842"/>
    </source>
</evidence>
<evidence type="ECO:0000256" key="2">
    <source>
        <dbReference type="ARBA" id="ARBA00011081"/>
    </source>
</evidence>
<dbReference type="Proteomes" id="UP000428328">
    <property type="component" value="Chromosome"/>
</dbReference>
<dbReference type="CDD" id="cd07033">
    <property type="entry name" value="TPP_PYR_DXS_TK_like"/>
    <property type="match status" value="1"/>
</dbReference>
<sequence>MTDELQKMTLLPRIKKPADVQLLSVEELEILGQELRDTIIGTVAAHGGHLAPSLGVIELTMALFKSFDIGTDKLVWDVGHQAYAHKLLTGRVEDFHTLRQKDGISGFPRPAESEYDHFGVGHSSTSISAALGMAMARDLKGEDHEVIAVIGDGSLTAGLAFEGLNQAGDLGRKMVVVLNDNEMSISRNVGAISQFLSRKMTTPFLQRLKTDVEGLLGTIPKIGGDLAGYAKRYGDSVKSFFTPGILFEAFHFTYVGPIDGHNTAQMVKVFEEVKKLDKPVLVHVMTTKGKGYEPAESDPTSFHGVGKFIPETGLARKFSGSGLPSYTSIFGSTLCNLAAKDDKIMAITAAMPEGTGTECFHKKYPERFVDVGICEQHAVTFAAGLATQGYKPAVAIYSTFMQRAYDQIIHDVCLQNLNVNFFLDRGGLVGEDGATHHGVFDLSFLRHIPNLVLMAPKDEAELAQMMATAFAHEGPCAMRYPRGTGVGAKVSKTPRKIAIGKGELVREGEDAVIITLGSRVYPAMEAAMELEGKDDIKVAVFNTRFVKPLPKKQLLELADRYDRILLVEENVMAGGFGSAVLEMLNENDALQGKRIKQLGLPDQFIEHGTQRELRSMVGIDSEGIKRAIKALLK</sequence>
<feature type="binding site" evidence="11">
    <location>
        <position position="181"/>
    </location>
    <ligand>
        <name>Mg(2+)</name>
        <dbReference type="ChEBI" id="CHEBI:18420"/>
    </ligand>
</feature>
<dbReference type="KEGG" id="psel:GM415_01550"/>
<dbReference type="SMART" id="SM00861">
    <property type="entry name" value="Transket_pyr"/>
    <property type="match status" value="1"/>
</dbReference>
<dbReference type="SUPFAM" id="SSF52922">
    <property type="entry name" value="TK C-terminal domain-like"/>
    <property type="match status" value="1"/>
</dbReference>
<keyword evidence="7 11" id="KW-0784">Thiamine biosynthesis</keyword>
<dbReference type="GO" id="GO:0008661">
    <property type="term" value="F:1-deoxy-D-xylulose-5-phosphate synthase activity"/>
    <property type="evidence" value="ECO:0007669"/>
    <property type="project" value="UniProtKB-UniRule"/>
</dbReference>
<keyword evidence="5 11" id="KW-0479">Metal-binding</keyword>
<evidence type="ECO:0000259" key="12">
    <source>
        <dbReference type="SMART" id="SM00861"/>
    </source>
</evidence>
<dbReference type="InterPro" id="IPR009014">
    <property type="entry name" value="Transketo_C/PFOR_II"/>
</dbReference>
<dbReference type="AlphaFoldDB" id="A0A6I6JFT3"/>
<comment type="catalytic activity">
    <reaction evidence="11">
        <text>D-glyceraldehyde 3-phosphate + pyruvate + H(+) = 1-deoxy-D-xylulose 5-phosphate + CO2</text>
        <dbReference type="Rhea" id="RHEA:12605"/>
        <dbReference type="ChEBI" id="CHEBI:15361"/>
        <dbReference type="ChEBI" id="CHEBI:15378"/>
        <dbReference type="ChEBI" id="CHEBI:16526"/>
        <dbReference type="ChEBI" id="CHEBI:57792"/>
        <dbReference type="ChEBI" id="CHEBI:59776"/>
        <dbReference type="EC" id="2.2.1.7"/>
    </reaction>
</comment>
<dbReference type="EMBL" id="CP046400">
    <property type="protein sequence ID" value="QGY38877.1"/>
    <property type="molecule type" value="Genomic_DNA"/>
</dbReference>
<dbReference type="GO" id="GO:0009228">
    <property type="term" value="P:thiamine biosynthetic process"/>
    <property type="evidence" value="ECO:0007669"/>
    <property type="project" value="UniProtKB-UniRule"/>
</dbReference>
<feature type="binding site" evidence="11">
    <location>
        <begin position="153"/>
        <end position="154"/>
    </location>
    <ligand>
        <name>thiamine diphosphate</name>
        <dbReference type="ChEBI" id="CHEBI:58937"/>
    </ligand>
</feature>
<dbReference type="PROSITE" id="PS00802">
    <property type="entry name" value="TRANSKETOLASE_2"/>
    <property type="match status" value="1"/>
</dbReference>
<feature type="binding site" evidence="11">
    <location>
        <position position="375"/>
    </location>
    <ligand>
        <name>thiamine diphosphate</name>
        <dbReference type="ChEBI" id="CHEBI:58937"/>
    </ligand>
</feature>
<comment type="similarity">
    <text evidence="2 11">Belongs to the transketolase family. DXPS subfamily.</text>
</comment>
<dbReference type="GO" id="GO:0016114">
    <property type="term" value="P:terpenoid biosynthetic process"/>
    <property type="evidence" value="ECO:0007669"/>
    <property type="project" value="UniProtKB-UniRule"/>
</dbReference>
<keyword evidence="6 11" id="KW-0460">Magnesium</keyword>
<evidence type="ECO:0000313" key="14">
    <source>
        <dbReference type="Proteomes" id="UP000428328"/>
    </source>
</evidence>
<comment type="subunit">
    <text evidence="3 11">Homodimer.</text>
</comment>
<evidence type="ECO:0000256" key="5">
    <source>
        <dbReference type="ARBA" id="ARBA00022723"/>
    </source>
</evidence>
<comment type="function">
    <text evidence="10 11">Catalyzes the acyloin condensation reaction between C atoms 2 and 3 of pyruvate and glyceraldehyde 3-phosphate to yield 1-deoxy-D-xylulose-5-phosphate (DXP).</text>
</comment>
<evidence type="ECO:0000256" key="10">
    <source>
        <dbReference type="ARBA" id="ARBA00055605"/>
    </source>
</evidence>
<dbReference type="InterPro" id="IPR005475">
    <property type="entry name" value="Transketolase-like_Pyr-bd"/>
</dbReference>
<evidence type="ECO:0000256" key="1">
    <source>
        <dbReference type="ARBA" id="ARBA00004980"/>
    </source>
</evidence>
<dbReference type="Pfam" id="PF02780">
    <property type="entry name" value="Transketolase_C"/>
    <property type="match status" value="1"/>
</dbReference>
<dbReference type="Gene3D" id="3.40.50.970">
    <property type="match status" value="2"/>
</dbReference>
<dbReference type="Gene3D" id="3.40.50.920">
    <property type="match status" value="1"/>
</dbReference>
<dbReference type="HAMAP" id="MF_00315">
    <property type="entry name" value="DXP_synth"/>
    <property type="match status" value="1"/>
</dbReference>
<reference evidence="13 14" key="1">
    <citation type="submission" date="2019-11" db="EMBL/GenBank/DDBJ databases">
        <authorList>
            <person name="Zheng R.K."/>
            <person name="Sun C.M."/>
        </authorList>
    </citation>
    <scope>NUCLEOTIDE SEQUENCE [LARGE SCALE GENOMIC DNA]</scope>
    <source>
        <strain evidence="13 14">SRB007</strain>
    </source>
</reference>
<evidence type="ECO:0000313" key="13">
    <source>
        <dbReference type="EMBL" id="QGY38877.1"/>
    </source>
</evidence>
<gene>
    <name evidence="11 13" type="primary">dxs</name>
    <name evidence="13" type="ORF">GM415_01550</name>
</gene>
<dbReference type="NCBIfam" id="TIGR00204">
    <property type="entry name" value="dxs"/>
    <property type="match status" value="1"/>
</dbReference>
<comment type="cofactor">
    <cofactor evidence="11">
        <name>thiamine diphosphate</name>
        <dbReference type="ChEBI" id="CHEBI:58937"/>
    </cofactor>
    <text evidence="11">Binds 1 thiamine pyrophosphate per subunit.</text>
</comment>
<dbReference type="NCBIfam" id="NF003933">
    <property type="entry name" value="PRK05444.2-2"/>
    <property type="match status" value="1"/>
</dbReference>
<proteinExistence type="inferred from homology"/>
<accession>A0A6I6JFT3</accession>
<feature type="binding site" evidence="11">
    <location>
        <position position="80"/>
    </location>
    <ligand>
        <name>thiamine diphosphate</name>
        <dbReference type="ChEBI" id="CHEBI:58937"/>
    </ligand>
</feature>
<organism evidence="13 14">
    <name type="scientific">Pseudodesulfovibrio cashew</name>
    <dbReference type="NCBI Taxonomy" id="2678688"/>
    <lineage>
        <taxon>Bacteria</taxon>
        <taxon>Pseudomonadati</taxon>
        <taxon>Thermodesulfobacteriota</taxon>
        <taxon>Desulfovibrionia</taxon>
        <taxon>Desulfovibrionales</taxon>
        <taxon>Desulfovibrionaceae</taxon>
    </lineage>
</organism>
<name>A0A6I6JFT3_9BACT</name>
<dbReference type="PANTHER" id="PTHR43322">
    <property type="entry name" value="1-D-DEOXYXYLULOSE 5-PHOSPHATE SYNTHASE-RELATED"/>
    <property type="match status" value="1"/>
</dbReference>
<comment type="pathway">
    <text evidence="1 11">Metabolic intermediate biosynthesis; 1-deoxy-D-xylulose 5-phosphate biosynthesis; 1-deoxy-D-xylulose 5-phosphate from D-glyceraldehyde 3-phosphate and pyruvate: step 1/1.</text>
</comment>
<dbReference type="Pfam" id="PF02779">
    <property type="entry name" value="Transket_pyr"/>
    <property type="match status" value="1"/>
</dbReference>
<dbReference type="GO" id="GO:0005829">
    <property type="term" value="C:cytosol"/>
    <property type="evidence" value="ECO:0007669"/>
    <property type="project" value="TreeGrafter"/>
</dbReference>
<dbReference type="FunFam" id="3.40.50.920:FF:000002">
    <property type="entry name" value="1-deoxy-D-xylulose-5-phosphate synthase"/>
    <property type="match status" value="1"/>
</dbReference>
<feature type="binding site" evidence="11">
    <location>
        <begin position="121"/>
        <end position="123"/>
    </location>
    <ligand>
        <name>thiamine diphosphate</name>
        <dbReference type="ChEBI" id="CHEBI:58937"/>
    </ligand>
</feature>
<dbReference type="GO" id="GO:0030976">
    <property type="term" value="F:thiamine pyrophosphate binding"/>
    <property type="evidence" value="ECO:0007669"/>
    <property type="project" value="UniProtKB-UniRule"/>
</dbReference>
<keyword evidence="8 11" id="KW-0786">Thiamine pyrophosphate</keyword>
<dbReference type="GO" id="GO:0019288">
    <property type="term" value="P:isopentenyl diphosphate biosynthetic process, methylerythritol 4-phosphate pathway"/>
    <property type="evidence" value="ECO:0007669"/>
    <property type="project" value="TreeGrafter"/>
</dbReference>
<dbReference type="PANTHER" id="PTHR43322:SF5">
    <property type="entry name" value="1-DEOXY-D-XYLULOSE-5-PHOSPHATE SYNTHASE, CHLOROPLASTIC"/>
    <property type="match status" value="1"/>
</dbReference>
<dbReference type="Pfam" id="PF13292">
    <property type="entry name" value="DXP_synthase_N"/>
    <property type="match status" value="1"/>
</dbReference>
<dbReference type="RefSeq" id="WP_158946088.1">
    <property type="nucleotide sequence ID" value="NZ_CP046400.1"/>
</dbReference>
<evidence type="ECO:0000256" key="3">
    <source>
        <dbReference type="ARBA" id="ARBA00011738"/>
    </source>
</evidence>
<evidence type="ECO:0000256" key="9">
    <source>
        <dbReference type="ARBA" id="ARBA00023229"/>
    </source>
</evidence>
<dbReference type="InterPro" id="IPR020826">
    <property type="entry name" value="Transketolase_BS"/>
</dbReference>
<evidence type="ECO:0000256" key="7">
    <source>
        <dbReference type="ARBA" id="ARBA00022977"/>
    </source>
</evidence>
<dbReference type="SUPFAM" id="SSF52518">
    <property type="entry name" value="Thiamin diphosphate-binding fold (THDP-binding)"/>
    <property type="match status" value="2"/>
</dbReference>
<dbReference type="InterPro" id="IPR005477">
    <property type="entry name" value="Dxylulose-5-P_synthase"/>
</dbReference>
<dbReference type="FunFam" id="3.40.50.970:FF:000005">
    <property type="entry name" value="1-deoxy-D-xylulose-5-phosphate synthase"/>
    <property type="match status" value="1"/>
</dbReference>
<dbReference type="CDD" id="cd02007">
    <property type="entry name" value="TPP_DXS"/>
    <property type="match status" value="1"/>
</dbReference>
<keyword evidence="4 11" id="KW-0808">Transferase</keyword>
<dbReference type="UniPathway" id="UPA00064">
    <property type="reaction ID" value="UER00091"/>
</dbReference>
<keyword evidence="14" id="KW-1185">Reference proteome</keyword>
<dbReference type="EC" id="2.2.1.7" evidence="11"/>
<evidence type="ECO:0000256" key="11">
    <source>
        <dbReference type="HAMAP-Rule" id="MF_00315"/>
    </source>
</evidence>
<feature type="binding site" evidence="11">
    <location>
        <position position="181"/>
    </location>
    <ligand>
        <name>thiamine diphosphate</name>
        <dbReference type="ChEBI" id="CHEBI:58937"/>
    </ligand>
</feature>
<feature type="binding site" evidence="11">
    <location>
        <position position="292"/>
    </location>
    <ligand>
        <name>thiamine diphosphate</name>
        <dbReference type="ChEBI" id="CHEBI:58937"/>
    </ligand>
</feature>
<comment type="cofactor">
    <cofactor evidence="11">
        <name>Mg(2+)</name>
        <dbReference type="ChEBI" id="CHEBI:18420"/>
    </cofactor>
    <text evidence="11">Binds 1 Mg(2+) ion per subunit.</text>
</comment>
<dbReference type="InterPro" id="IPR029061">
    <property type="entry name" value="THDP-binding"/>
</dbReference>
<keyword evidence="9 11" id="KW-0414">Isoprene biosynthesis</keyword>